<sequence length="135" mass="15654">MKKSVVFHNAVMTAKIALSLAEQGKLSDPRDFLGLVYGAVLEEERQKMAEDWDYKPRIDKSPEEALEILKKVAQAQNIDEIYEILNLEKKEKRTAEVKVRLTEREMEKLKELAKERDIAPSVFAYYLILKGLKEE</sequence>
<feature type="coiled-coil region" evidence="1">
    <location>
        <begin position="85"/>
        <end position="112"/>
    </location>
</feature>
<reference evidence="2" key="1">
    <citation type="journal article" date="2005" name="Environ. Microbiol.">
        <title>Genetic and functional properties of uncultivated thermophilic crenarchaeotes from a subsurface gold mine as revealed by analysis of genome fragments.</title>
        <authorList>
            <person name="Nunoura T."/>
            <person name="Hirayama H."/>
            <person name="Takami H."/>
            <person name="Oida H."/>
            <person name="Nishi S."/>
            <person name="Shimamura S."/>
            <person name="Suzuki Y."/>
            <person name="Inagaki F."/>
            <person name="Takai K."/>
            <person name="Nealson K.H."/>
            <person name="Horikoshi K."/>
        </authorList>
    </citation>
    <scope>NUCLEOTIDE SEQUENCE</scope>
</reference>
<evidence type="ECO:0000313" key="2">
    <source>
        <dbReference type="EMBL" id="BAL53646.1"/>
    </source>
</evidence>
<accession>H5SBW0</accession>
<keyword evidence="1" id="KW-0175">Coiled coil</keyword>
<name>H5SBW0_9BACT</name>
<protein>
    <submittedName>
        <fullName evidence="2">Uncharacterized protein</fullName>
    </submittedName>
</protein>
<gene>
    <name evidence="2" type="ORF">HGMM_F07F09C21</name>
</gene>
<organism evidence="2">
    <name type="scientific">uncultured Aquificia bacterium</name>
    <dbReference type="NCBI Taxonomy" id="453415"/>
    <lineage>
        <taxon>Bacteria</taxon>
        <taxon>Pseudomonadati</taxon>
        <taxon>Aquificota</taxon>
        <taxon>Aquificia</taxon>
        <taxon>environmental samples</taxon>
    </lineage>
</organism>
<dbReference type="EMBL" id="AP011663">
    <property type="protein sequence ID" value="BAL53646.1"/>
    <property type="molecule type" value="Genomic_DNA"/>
</dbReference>
<dbReference type="AlphaFoldDB" id="H5SBW0"/>
<proteinExistence type="predicted"/>
<reference evidence="2" key="2">
    <citation type="journal article" date="2012" name="PLoS ONE">
        <title>A Deeply Branching Thermophilic Bacterium with an Ancient Acetyl-CoA Pathway Dominates a Subsurface Ecosystem.</title>
        <authorList>
            <person name="Takami H."/>
            <person name="Noguchi H."/>
            <person name="Takaki Y."/>
            <person name="Uchiyama I."/>
            <person name="Toyoda A."/>
            <person name="Nishi S."/>
            <person name="Chee G.-J."/>
            <person name="Arai W."/>
            <person name="Nunoura T."/>
            <person name="Itoh T."/>
            <person name="Hattori M."/>
            <person name="Takai K."/>
        </authorList>
    </citation>
    <scope>NUCLEOTIDE SEQUENCE</scope>
</reference>
<evidence type="ECO:0000256" key="1">
    <source>
        <dbReference type="SAM" id="Coils"/>
    </source>
</evidence>